<dbReference type="Gene3D" id="1.20.1640.10">
    <property type="entry name" value="Multidrug efflux transporter AcrB transmembrane domain"/>
    <property type="match status" value="2"/>
</dbReference>
<evidence type="ECO:0000259" key="7">
    <source>
        <dbReference type="PROSITE" id="PS50156"/>
    </source>
</evidence>
<evidence type="ECO:0000256" key="3">
    <source>
        <dbReference type="ARBA" id="ARBA00022692"/>
    </source>
</evidence>
<feature type="transmembrane region" description="Helical" evidence="6">
    <location>
        <begin position="309"/>
        <end position="332"/>
    </location>
</feature>
<dbReference type="PROSITE" id="PS50156">
    <property type="entry name" value="SSD"/>
    <property type="match status" value="1"/>
</dbReference>
<evidence type="ECO:0000256" key="4">
    <source>
        <dbReference type="ARBA" id="ARBA00022989"/>
    </source>
</evidence>
<reference evidence="8 9" key="1">
    <citation type="submission" date="2018-01" db="EMBL/GenBank/DDBJ databases">
        <title>Cryobacterium sp. nov., from glaciers in China.</title>
        <authorList>
            <person name="Liu Q."/>
            <person name="Xin Y.-H."/>
        </authorList>
    </citation>
    <scope>NUCLEOTIDE SEQUENCE [LARGE SCALE GENOMIC DNA]</scope>
    <source>
        <strain evidence="8 9">TMN-42</strain>
    </source>
</reference>
<organism evidence="8 9">
    <name type="scientific">Cryobacterium zongtaii</name>
    <dbReference type="NCBI Taxonomy" id="1259217"/>
    <lineage>
        <taxon>Bacteria</taxon>
        <taxon>Bacillati</taxon>
        <taxon>Actinomycetota</taxon>
        <taxon>Actinomycetes</taxon>
        <taxon>Micrococcales</taxon>
        <taxon>Microbacteriaceae</taxon>
        <taxon>Cryobacterium</taxon>
    </lineage>
</organism>
<feature type="transmembrane region" description="Helical" evidence="6">
    <location>
        <begin position="627"/>
        <end position="646"/>
    </location>
</feature>
<dbReference type="PANTHER" id="PTHR33406:SF13">
    <property type="entry name" value="MEMBRANE PROTEIN YDFJ"/>
    <property type="match status" value="1"/>
</dbReference>
<dbReference type="EMBL" id="PPXD01000026">
    <property type="protein sequence ID" value="POH62280.1"/>
    <property type="molecule type" value="Genomic_DNA"/>
</dbReference>
<evidence type="ECO:0000313" key="9">
    <source>
        <dbReference type="Proteomes" id="UP000237340"/>
    </source>
</evidence>
<proteinExistence type="predicted"/>
<dbReference type="Proteomes" id="UP000237340">
    <property type="component" value="Unassembled WGS sequence"/>
</dbReference>
<evidence type="ECO:0000256" key="1">
    <source>
        <dbReference type="ARBA" id="ARBA00004651"/>
    </source>
</evidence>
<feature type="transmembrane region" description="Helical" evidence="6">
    <location>
        <begin position="386"/>
        <end position="409"/>
    </location>
</feature>
<feature type="transmembrane region" description="Helical" evidence="6">
    <location>
        <begin position="738"/>
        <end position="759"/>
    </location>
</feature>
<evidence type="ECO:0000256" key="5">
    <source>
        <dbReference type="ARBA" id="ARBA00023136"/>
    </source>
</evidence>
<keyword evidence="4 6" id="KW-1133">Transmembrane helix</keyword>
<dbReference type="InterPro" id="IPR004869">
    <property type="entry name" value="MMPL_dom"/>
</dbReference>
<accession>A0A2S3Z9Q8</accession>
<dbReference type="PANTHER" id="PTHR33406">
    <property type="entry name" value="MEMBRANE PROTEIN MJ1562-RELATED"/>
    <property type="match status" value="1"/>
</dbReference>
<evidence type="ECO:0000256" key="6">
    <source>
        <dbReference type="SAM" id="Phobius"/>
    </source>
</evidence>
<feature type="domain" description="SSD" evidence="7">
    <location>
        <begin position="305"/>
        <end position="437"/>
    </location>
</feature>
<comment type="caution">
    <text evidence="8">The sequence shown here is derived from an EMBL/GenBank/DDBJ whole genome shotgun (WGS) entry which is preliminary data.</text>
</comment>
<feature type="transmembrane region" description="Helical" evidence="6">
    <location>
        <begin position="415"/>
        <end position="443"/>
    </location>
</feature>
<comment type="subcellular location">
    <subcellularLocation>
        <location evidence="1">Cell membrane</location>
        <topology evidence="1">Multi-pass membrane protein</topology>
    </subcellularLocation>
</comment>
<keyword evidence="5 6" id="KW-0472">Membrane</keyword>
<keyword evidence="9" id="KW-1185">Reference proteome</keyword>
<gene>
    <name evidence="8" type="ORF">C3B61_15455</name>
</gene>
<dbReference type="RefSeq" id="WP_103461472.1">
    <property type="nucleotide sequence ID" value="NZ_PPXD01000026.1"/>
</dbReference>
<dbReference type="GO" id="GO:0005886">
    <property type="term" value="C:plasma membrane"/>
    <property type="evidence" value="ECO:0007669"/>
    <property type="project" value="UniProtKB-SubCell"/>
</dbReference>
<feature type="transmembrane region" description="Helical" evidence="6">
    <location>
        <begin position="467"/>
        <end position="486"/>
    </location>
</feature>
<keyword evidence="2" id="KW-1003">Cell membrane</keyword>
<protein>
    <submittedName>
        <fullName evidence="8">RND transporter</fullName>
    </submittedName>
</protein>
<feature type="transmembrane region" description="Helical" evidence="6">
    <location>
        <begin position="282"/>
        <end position="302"/>
    </location>
</feature>
<dbReference type="InterPro" id="IPR050545">
    <property type="entry name" value="Mycobact_MmpL"/>
</dbReference>
<feature type="transmembrane region" description="Helical" evidence="6">
    <location>
        <begin position="338"/>
        <end position="359"/>
    </location>
</feature>
<dbReference type="SUPFAM" id="SSF82866">
    <property type="entry name" value="Multidrug efflux transporter AcrB transmembrane domain"/>
    <property type="match status" value="2"/>
</dbReference>
<evidence type="ECO:0000313" key="8">
    <source>
        <dbReference type="EMBL" id="POH62280.1"/>
    </source>
</evidence>
<evidence type="ECO:0000256" key="2">
    <source>
        <dbReference type="ARBA" id="ARBA00022475"/>
    </source>
</evidence>
<dbReference type="Pfam" id="PF03176">
    <property type="entry name" value="MMPL"/>
    <property type="match status" value="2"/>
</dbReference>
<feature type="transmembrane region" description="Helical" evidence="6">
    <location>
        <begin position="653"/>
        <end position="674"/>
    </location>
</feature>
<feature type="transmembrane region" description="Helical" evidence="6">
    <location>
        <begin position="20"/>
        <end position="41"/>
    </location>
</feature>
<feature type="transmembrane region" description="Helical" evidence="6">
    <location>
        <begin position="694"/>
        <end position="717"/>
    </location>
</feature>
<dbReference type="AlphaFoldDB" id="A0A2S3Z9Q8"/>
<name>A0A2S3Z9Q8_9MICO</name>
<sequence length="837" mass="86862">MAGLLYRLGRYAARRRWSVITAWIVIFALSGANYALFAGAISSSITIPDTPTAKVSEQLEEQFPAVSGGTGSLVFSTTGGQPFTETQKAQAHALLTDIAKFSGIKAATNPFAIETELADHRQQIMDGRAQLVAGRAELDAAQGQLDVGVQQLAGAQAQLDAARSQADDSADAQAQFAQQQQLLDARRTLLTAQQADLDSAVESLTEPGIKLDLGSSLLGMSKNIRFVSEDGTAALATVQFTENAFVVPPELKAQVVAAASDARIPGVKVTISNELVQGTPNLVGPGEAVGIVIAAIVLLVLLGTVLGAALPLISAMVGLGVALLAGLSFSGLVEFTSITPLLAVMLGLAVGIDYSLFIINRHRSQLNRGIPLAESIGLANGTSGNAVVFAGTTVIVALLALNITGIPFLGLMGTVGAVSVAVAILVAISLTPAMLSLAGIRILRKTERKQIRDATTIKAAPMSTRRAVLTIVAGVALLGVVALPALTMRLGLPDGSSEATSSSPYKSFATIADKFGVGQNGPLVVVADLPEAATGSALLQQQVAIATKIAAQNNVSAVAPIATSPNGTAIAFQIISTGGPSSVATEDLIHDLRYLSPVETKDGAVTLGVAGTASAQIDISEKLSEVLPIYLAVVLALSLIILIFVFRSILVPIIATAGFVLSLVATLGALTAVYQFGWLSALFGVHDPAPILSFLPILEIGVLFGLAMDYQLFLVSGMREAYVHGSSAQEAVQRGLRLGRPVVTAAALIMIAVFAGFIFSESATIRPIGFGLAFGVLLDAFIVRMLLIPAAMHLLGDAAWWIPKRLDRLLPNIDVEGVSLQRLVITGPKPPHPASRL</sequence>
<dbReference type="InterPro" id="IPR000731">
    <property type="entry name" value="SSD"/>
</dbReference>
<keyword evidence="3 6" id="KW-0812">Transmembrane</keyword>